<dbReference type="Proteomes" id="UP001501414">
    <property type="component" value="Unassembled WGS sequence"/>
</dbReference>
<dbReference type="PANTHER" id="PTHR43386">
    <property type="entry name" value="OLIGOPEPTIDE TRANSPORT SYSTEM PERMEASE PROTEIN APPC"/>
    <property type="match status" value="1"/>
</dbReference>
<keyword evidence="3" id="KW-1003">Cell membrane</keyword>
<evidence type="ECO:0000259" key="8">
    <source>
        <dbReference type="PROSITE" id="PS50928"/>
    </source>
</evidence>
<accession>A0ABP4IHK5</accession>
<keyword evidence="4 7" id="KW-0812">Transmembrane</keyword>
<dbReference type="EMBL" id="BAAAJK010000008">
    <property type="protein sequence ID" value="GAA1388352.1"/>
    <property type="molecule type" value="Genomic_DNA"/>
</dbReference>
<dbReference type="PANTHER" id="PTHR43386:SF1">
    <property type="entry name" value="D,D-DIPEPTIDE TRANSPORT SYSTEM PERMEASE PROTEIN DDPC-RELATED"/>
    <property type="match status" value="1"/>
</dbReference>
<feature type="transmembrane region" description="Helical" evidence="7">
    <location>
        <begin position="113"/>
        <end position="133"/>
    </location>
</feature>
<keyword evidence="2 7" id="KW-0813">Transport</keyword>
<dbReference type="InterPro" id="IPR035906">
    <property type="entry name" value="MetI-like_sf"/>
</dbReference>
<comment type="similarity">
    <text evidence="7">Belongs to the binding-protein-dependent transport system permease family.</text>
</comment>
<feature type="transmembrane region" description="Helical" evidence="7">
    <location>
        <begin position="78"/>
        <end position="101"/>
    </location>
</feature>
<evidence type="ECO:0000313" key="9">
    <source>
        <dbReference type="EMBL" id="GAA1388352.1"/>
    </source>
</evidence>
<feature type="domain" description="ABC transmembrane type-1" evidence="8">
    <location>
        <begin position="74"/>
        <end position="263"/>
    </location>
</feature>
<protein>
    <submittedName>
        <fullName evidence="9">ABC transporter permease</fullName>
    </submittedName>
</protein>
<sequence>MFRRADRRRTLLVPVLCFAVLAFVVVGAVLAQILPQLDPLRADFRAPLRPPSLEHWFGTDATGRDVFARTLAGGASSIIVVALTVAVGLVIGGGLGVIAGFSPGWVDSGIGIVLDLVLALPGLITVMIVVTLIGPGQVTIGALIGLLMAPAFARVARSATLSVRGQDFVHAARIMGAPPLRIVASEVVRCVLPAVAAYSFTAVTVAIVAEGSLSFLGFGLAPPTASWGGLIAEGHTHIASAPWICLAPAVVLCATVLAVNVLGERWGRTR</sequence>
<keyword evidence="6 7" id="KW-0472">Membrane</keyword>
<dbReference type="SUPFAM" id="SSF161098">
    <property type="entry name" value="MetI-like"/>
    <property type="match status" value="1"/>
</dbReference>
<evidence type="ECO:0000256" key="2">
    <source>
        <dbReference type="ARBA" id="ARBA00022448"/>
    </source>
</evidence>
<reference evidence="10" key="1">
    <citation type="journal article" date="2019" name="Int. J. Syst. Evol. Microbiol.">
        <title>The Global Catalogue of Microorganisms (GCM) 10K type strain sequencing project: providing services to taxonomists for standard genome sequencing and annotation.</title>
        <authorList>
            <consortium name="The Broad Institute Genomics Platform"/>
            <consortium name="The Broad Institute Genome Sequencing Center for Infectious Disease"/>
            <person name="Wu L."/>
            <person name="Ma J."/>
        </authorList>
    </citation>
    <scope>NUCLEOTIDE SEQUENCE [LARGE SCALE GENOMIC DNA]</scope>
    <source>
        <strain evidence="10">JCM 11896</strain>
    </source>
</reference>
<dbReference type="InterPro" id="IPR000515">
    <property type="entry name" value="MetI-like"/>
</dbReference>
<dbReference type="PROSITE" id="PS50928">
    <property type="entry name" value="ABC_TM1"/>
    <property type="match status" value="1"/>
</dbReference>
<evidence type="ECO:0000256" key="5">
    <source>
        <dbReference type="ARBA" id="ARBA00022989"/>
    </source>
</evidence>
<evidence type="ECO:0000256" key="6">
    <source>
        <dbReference type="ARBA" id="ARBA00023136"/>
    </source>
</evidence>
<dbReference type="Pfam" id="PF00528">
    <property type="entry name" value="BPD_transp_1"/>
    <property type="match status" value="1"/>
</dbReference>
<gene>
    <name evidence="9" type="ORF">GCM10009613_25530</name>
</gene>
<feature type="transmembrane region" description="Helical" evidence="7">
    <location>
        <begin position="241"/>
        <end position="262"/>
    </location>
</feature>
<dbReference type="InterPro" id="IPR050366">
    <property type="entry name" value="BP-dependent_transpt_permease"/>
</dbReference>
<evidence type="ECO:0000256" key="1">
    <source>
        <dbReference type="ARBA" id="ARBA00004651"/>
    </source>
</evidence>
<dbReference type="Gene3D" id="1.10.3720.10">
    <property type="entry name" value="MetI-like"/>
    <property type="match status" value="1"/>
</dbReference>
<dbReference type="CDD" id="cd06261">
    <property type="entry name" value="TM_PBP2"/>
    <property type="match status" value="1"/>
</dbReference>
<evidence type="ECO:0000256" key="7">
    <source>
        <dbReference type="RuleBase" id="RU363032"/>
    </source>
</evidence>
<feature type="transmembrane region" description="Helical" evidence="7">
    <location>
        <begin position="195"/>
        <end position="221"/>
    </location>
</feature>
<feature type="transmembrane region" description="Helical" evidence="7">
    <location>
        <begin position="139"/>
        <end position="156"/>
    </location>
</feature>
<dbReference type="RefSeq" id="WP_344021850.1">
    <property type="nucleotide sequence ID" value="NZ_BAAAJK010000008.1"/>
</dbReference>
<organism evidence="9 10">
    <name type="scientific">Pseudonocardia kongjuensis</name>
    <dbReference type="NCBI Taxonomy" id="102227"/>
    <lineage>
        <taxon>Bacteria</taxon>
        <taxon>Bacillati</taxon>
        <taxon>Actinomycetota</taxon>
        <taxon>Actinomycetes</taxon>
        <taxon>Pseudonocardiales</taxon>
        <taxon>Pseudonocardiaceae</taxon>
        <taxon>Pseudonocardia</taxon>
    </lineage>
</organism>
<evidence type="ECO:0000313" key="10">
    <source>
        <dbReference type="Proteomes" id="UP001501414"/>
    </source>
</evidence>
<keyword evidence="10" id="KW-1185">Reference proteome</keyword>
<evidence type="ECO:0000256" key="4">
    <source>
        <dbReference type="ARBA" id="ARBA00022692"/>
    </source>
</evidence>
<comment type="subcellular location">
    <subcellularLocation>
        <location evidence="1 7">Cell membrane</location>
        <topology evidence="1 7">Multi-pass membrane protein</topology>
    </subcellularLocation>
</comment>
<keyword evidence="5 7" id="KW-1133">Transmembrane helix</keyword>
<evidence type="ECO:0000256" key="3">
    <source>
        <dbReference type="ARBA" id="ARBA00022475"/>
    </source>
</evidence>
<name>A0ABP4IHK5_9PSEU</name>
<comment type="caution">
    <text evidence="9">The sequence shown here is derived from an EMBL/GenBank/DDBJ whole genome shotgun (WGS) entry which is preliminary data.</text>
</comment>
<proteinExistence type="inferred from homology"/>